<name>A0A383RGU3_PAEAL</name>
<feature type="region of interest" description="Disordered" evidence="1">
    <location>
        <begin position="345"/>
        <end position="371"/>
    </location>
</feature>
<evidence type="ECO:0000313" key="3">
    <source>
        <dbReference type="EMBL" id="SYX85891.1"/>
    </source>
</evidence>
<evidence type="ECO:0000313" key="4">
    <source>
        <dbReference type="Proteomes" id="UP000304148"/>
    </source>
</evidence>
<keyword evidence="2" id="KW-1133">Transmembrane helix</keyword>
<evidence type="ECO:0000256" key="1">
    <source>
        <dbReference type="SAM" id="MobiDB-lite"/>
    </source>
</evidence>
<feature type="transmembrane region" description="Helical" evidence="2">
    <location>
        <begin position="549"/>
        <end position="574"/>
    </location>
</feature>
<evidence type="ECO:0000256" key="2">
    <source>
        <dbReference type="SAM" id="Phobius"/>
    </source>
</evidence>
<dbReference type="AlphaFoldDB" id="A0A383RGU3"/>
<accession>A0A383RGU3</accession>
<feature type="transmembrane region" description="Helical" evidence="2">
    <location>
        <begin position="512"/>
        <end position="537"/>
    </location>
</feature>
<keyword evidence="2" id="KW-0472">Membrane</keyword>
<sequence length="965" mass="104503">MKQMSATTIEELQILITTETSGLKKELADLKRELTNTAKDVKGATDSIKNAFRVMAATIATLGIGTMFKAAAKDAMTFEASLQQINRMMGASAREFRRWANENADAFGMSRLEAVKYGAIYANLLSTFSNGTAETAQRTQDLLKASAVIATSTGRTMEDTMERIRSGLLGNTEAIEDLGVNVNIAMIESTNAFKRFANGKSWNQLDFHTQQTIRYFAIMEQAAQKYGVEIADNTASRQAAFVAQLKNAQLALGQAFLPIYNAVLPALTAFATSLARVMNIFAQFMEALFGVSQKQAKDTAGQTTAVNNLGAAYDGAGKSAEKAGKKAAKASRSVAGFDEVNQLLESKGDTGKTDEDGGSNGGIPELGVPEVDTDTIPNQIKEMAEKVKKILSNVFEPFKKAWDKHGQGVTQEFARAVEGTKAVLKSFGELLISVWDNGGSVFLENIVSLGLEITRLGLRIYNDFILPVVGWFVDFLNPETNAATRGILDGINWLLEKMIEFVSYLAGDGFGYVQIALGGLAGALLGLAVYKTIIGIIEFIKGFAAAVKVLMAAMVANPITLVVVAIGALVGAFVTAYTTNENFRNAVDRLWGQLKNFLIPIFEAVKSVCIEVWNSVLAPLGVFLAGVFVAAWDAVIKVAKFLWNEVLVPFGEFLLWFWNEVISPLAEILNASLAIAFETVSEVAKLLWENVLVPLSEFLAETFYKVIESLIEIVSHWWQEILKPFGEYLKSTFHPIIEALIKVFQFLWKEVFQPIAKFISGVFVKVFENMSISIKDIIGGLKSIFGGLIDFITGVFTGNWQKAWEGVRSIFKGIFDSLWGIVKIPLNLIIDGINWVISGLNKISFGLPDWDVLGEYAGKGFGINISPIPKLARGGIVDSPTLAMIGEAGKEAVVPLENTSFVNNLASALGSAVMAAMQVAGGGQQAQSGGGDIVLQLDGTTIARVLNPYLSQEQGRIGSAIIQPL</sequence>
<protein>
    <submittedName>
        <fullName evidence="3">Putative phage protein</fullName>
    </submittedName>
</protein>
<gene>
    <name evidence="3" type="ORF">PBLR_14313</name>
</gene>
<proteinExistence type="predicted"/>
<reference evidence="4" key="1">
    <citation type="submission" date="2018-08" db="EMBL/GenBank/DDBJ databases">
        <authorList>
            <person name="Chevrot R."/>
        </authorList>
    </citation>
    <scope>NUCLEOTIDE SEQUENCE [LARGE SCALE GENOMIC DNA]</scope>
</reference>
<organism evidence="3 4">
    <name type="scientific">Paenibacillus alvei</name>
    <name type="common">Bacillus alvei</name>
    <dbReference type="NCBI Taxonomy" id="44250"/>
    <lineage>
        <taxon>Bacteria</taxon>
        <taxon>Bacillati</taxon>
        <taxon>Bacillota</taxon>
        <taxon>Bacilli</taxon>
        <taxon>Bacillales</taxon>
        <taxon>Paenibacillaceae</taxon>
        <taxon>Paenibacillus</taxon>
    </lineage>
</organism>
<keyword evidence="2" id="KW-0812">Transmembrane</keyword>
<dbReference type="EMBL" id="LS992241">
    <property type="protein sequence ID" value="SYX85891.1"/>
    <property type="molecule type" value="Genomic_DNA"/>
</dbReference>
<feature type="transmembrane region" description="Helical" evidence="2">
    <location>
        <begin position="616"/>
        <end position="634"/>
    </location>
</feature>
<dbReference type="Proteomes" id="UP000304148">
    <property type="component" value="Chromosome"/>
</dbReference>
<feature type="compositionally biased region" description="Basic and acidic residues" evidence="1">
    <location>
        <begin position="346"/>
        <end position="355"/>
    </location>
</feature>